<evidence type="ECO:0000313" key="6">
    <source>
        <dbReference type="EMBL" id="GHI19985.1"/>
    </source>
</evidence>
<dbReference type="InterPro" id="IPR013747">
    <property type="entry name" value="ACP_syn_III_C"/>
</dbReference>
<evidence type="ECO:0000256" key="2">
    <source>
        <dbReference type="ARBA" id="ARBA00022679"/>
    </source>
</evidence>
<keyword evidence="2" id="KW-0808">Transferase</keyword>
<reference evidence="6" key="1">
    <citation type="submission" date="2024-05" db="EMBL/GenBank/DDBJ databases">
        <title>Whole genome shotgun sequence of Streptomyces hydrogenans NBRC 13475.</title>
        <authorList>
            <person name="Komaki H."/>
            <person name="Tamura T."/>
        </authorList>
    </citation>
    <scope>NUCLEOTIDE SEQUENCE</scope>
    <source>
        <strain evidence="6">NBRC 13475</strain>
    </source>
</reference>
<dbReference type="PANTHER" id="PTHR34069:SF2">
    <property type="entry name" value="BETA-KETOACYL-[ACYL-CARRIER-PROTEIN] SYNTHASE III"/>
    <property type="match status" value="1"/>
</dbReference>
<gene>
    <name evidence="6" type="primary">fabH_2</name>
    <name evidence="6" type="ORF">Shyd_13560</name>
</gene>
<accession>A0ABQ3P4Q3</accession>
<evidence type="ECO:0000259" key="4">
    <source>
        <dbReference type="Pfam" id="PF08541"/>
    </source>
</evidence>
<evidence type="ECO:0000256" key="3">
    <source>
        <dbReference type="ARBA" id="ARBA00023315"/>
    </source>
</evidence>
<sequence>MTERTTRARTRGGIVDFEVVFPSSEVDVRELHESSGVPVADILAVTHTERFPALDEDEAAWELAATAGRTVLERNGIDPDDIGLVLYAGSGEWDLPFWSPAAKVADELGITHAHCFEVANFCNGGMTAVRTALAELALGGAPYALVLIGDRLSRLVDHEDPESKALFNFGDAPAALLLGREDCLLDVVASAARTDPSWADYYSGDVEDDRVLMRRRGRRQGLGDAYLENFPARVDDVLGALGRRIEDVAWFLVNQGDKGMHEKLLARLGIPADKSVFNYHRYGHMGGSDPFIALRDLIGEERLGPGDLVLVAASGMGFSWSVTALEYRGR</sequence>
<keyword evidence="3" id="KW-0012">Acyltransferase</keyword>
<dbReference type="SUPFAM" id="SSF53901">
    <property type="entry name" value="Thiolase-like"/>
    <property type="match status" value="1"/>
</dbReference>
<dbReference type="Pfam" id="PF08541">
    <property type="entry name" value="ACP_syn_III_C"/>
    <property type="match status" value="1"/>
</dbReference>
<comment type="caution">
    <text evidence="6">The sequence shown here is derived from an EMBL/GenBank/DDBJ whole genome shotgun (WGS) entry which is preliminary data.</text>
</comment>
<proteinExistence type="predicted"/>
<dbReference type="EMBL" id="BNDW01000004">
    <property type="protein sequence ID" value="GHI19985.1"/>
    <property type="molecule type" value="Genomic_DNA"/>
</dbReference>
<feature type="domain" description="Beta-ketoacyl-[acyl-carrier-protein] synthase III N-terminal" evidence="5">
    <location>
        <begin position="116"/>
        <end position="195"/>
    </location>
</feature>
<keyword evidence="1" id="KW-0963">Cytoplasm</keyword>
<dbReference type="InterPro" id="IPR013751">
    <property type="entry name" value="ACP_syn_III_N"/>
</dbReference>
<dbReference type="RefSeq" id="WP_190224878.1">
    <property type="nucleotide sequence ID" value="NZ_BNBS01000076.1"/>
</dbReference>
<dbReference type="InterPro" id="IPR016039">
    <property type="entry name" value="Thiolase-like"/>
</dbReference>
<keyword evidence="7" id="KW-1185">Reference proteome</keyword>
<dbReference type="CDD" id="cd00827">
    <property type="entry name" value="init_cond_enzymes"/>
    <property type="match status" value="1"/>
</dbReference>
<protein>
    <submittedName>
        <fullName evidence="6">3-oxoacyl-ACP synthase</fullName>
    </submittedName>
</protein>
<dbReference type="PANTHER" id="PTHR34069">
    <property type="entry name" value="3-OXOACYL-[ACYL-CARRIER-PROTEIN] SYNTHASE 3"/>
    <property type="match status" value="1"/>
</dbReference>
<name>A0ABQ3P4Q3_9ACTN</name>
<dbReference type="Pfam" id="PF08545">
    <property type="entry name" value="ACP_syn_III"/>
    <property type="match status" value="1"/>
</dbReference>
<organism evidence="6 7">
    <name type="scientific">Streptomyces hydrogenans</name>
    <dbReference type="NCBI Taxonomy" id="1873719"/>
    <lineage>
        <taxon>Bacteria</taxon>
        <taxon>Bacillati</taxon>
        <taxon>Actinomycetota</taxon>
        <taxon>Actinomycetes</taxon>
        <taxon>Kitasatosporales</taxon>
        <taxon>Streptomycetaceae</taxon>
        <taxon>Streptomyces</taxon>
    </lineage>
</organism>
<dbReference type="Proteomes" id="UP001052739">
    <property type="component" value="Unassembled WGS sequence"/>
</dbReference>
<evidence type="ECO:0000259" key="5">
    <source>
        <dbReference type="Pfam" id="PF08545"/>
    </source>
</evidence>
<feature type="domain" description="Beta-ketoacyl-[acyl-carrier-protein] synthase III C-terminal" evidence="4">
    <location>
        <begin position="242"/>
        <end position="327"/>
    </location>
</feature>
<dbReference type="Gene3D" id="3.40.47.10">
    <property type="match status" value="2"/>
</dbReference>
<evidence type="ECO:0000256" key="1">
    <source>
        <dbReference type="ARBA" id="ARBA00022490"/>
    </source>
</evidence>
<evidence type="ECO:0000313" key="7">
    <source>
        <dbReference type="Proteomes" id="UP001052739"/>
    </source>
</evidence>